<reference evidence="2" key="1">
    <citation type="journal article" date="2019" name="Int. J. Syst. Evol. Microbiol.">
        <title>The Global Catalogue of Microorganisms (GCM) 10K type strain sequencing project: providing services to taxonomists for standard genome sequencing and annotation.</title>
        <authorList>
            <consortium name="The Broad Institute Genomics Platform"/>
            <consortium name="The Broad Institute Genome Sequencing Center for Infectious Disease"/>
            <person name="Wu L."/>
            <person name="Ma J."/>
        </authorList>
    </citation>
    <scope>NUCLEOTIDE SEQUENCE [LARGE SCALE GENOMIC DNA]</scope>
    <source>
        <strain evidence="2">CGMCC 1.15809</strain>
    </source>
</reference>
<gene>
    <name evidence="1" type="ORF">ACFP3M_15960</name>
</gene>
<organism evidence="1 2">
    <name type="scientific">Streptomyces ramulosus</name>
    <dbReference type="NCBI Taxonomy" id="47762"/>
    <lineage>
        <taxon>Bacteria</taxon>
        <taxon>Bacillati</taxon>
        <taxon>Actinomycetota</taxon>
        <taxon>Actinomycetes</taxon>
        <taxon>Kitasatosporales</taxon>
        <taxon>Streptomycetaceae</taxon>
        <taxon>Streptomyces</taxon>
    </lineage>
</organism>
<dbReference type="EMBL" id="JBHSPW010000006">
    <property type="protein sequence ID" value="MFC5894312.1"/>
    <property type="molecule type" value="Genomic_DNA"/>
</dbReference>
<sequence>MEDIRLLDFPGHTIRLERDVEAWSDEHLRLARLALDSVFAFSENLCVPLSMEVHAPYWNDEFDLPLDSTGGPMRPLDSAMLRQRPLPEGLTANPFMRGRGVTEVGALTPGSTRDFMAACLTAGADDLAGVAIGWQEMWICTTKVRLPEAVDRVGPFLTLDIGGGRRSRQPVETDGAARWVRGAVGPAVVHAPFEYRVHRHQGTMTFDISLHWSLWTPGGPGYAEIERRLTDLLRAGWERA</sequence>
<evidence type="ECO:0000313" key="1">
    <source>
        <dbReference type="EMBL" id="MFC5894312.1"/>
    </source>
</evidence>
<protein>
    <submittedName>
        <fullName evidence="1">Uncharacterized protein</fullName>
    </submittedName>
</protein>
<accession>A0ABW1FK59</accession>
<comment type="caution">
    <text evidence="1">The sequence shown here is derived from an EMBL/GenBank/DDBJ whole genome shotgun (WGS) entry which is preliminary data.</text>
</comment>
<dbReference type="Proteomes" id="UP001596241">
    <property type="component" value="Unassembled WGS sequence"/>
</dbReference>
<keyword evidence="2" id="KW-1185">Reference proteome</keyword>
<evidence type="ECO:0000313" key="2">
    <source>
        <dbReference type="Proteomes" id="UP001596241"/>
    </source>
</evidence>
<proteinExistence type="predicted"/>
<name>A0ABW1FK59_9ACTN</name>
<dbReference type="RefSeq" id="WP_345083903.1">
    <property type="nucleotide sequence ID" value="NZ_BAAAWG010000007.1"/>
</dbReference>